<dbReference type="STRING" id="1048983.EL17_05965"/>
<comment type="caution">
    <text evidence="1">The sequence shown here is derived from an EMBL/GenBank/DDBJ whole genome shotgun (WGS) entry which is preliminary data.</text>
</comment>
<organism evidence="1 2">
    <name type="scientific">Anditalea andensis</name>
    <dbReference type="NCBI Taxonomy" id="1048983"/>
    <lineage>
        <taxon>Bacteria</taxon>
        <taxon>Pseudomonadati</taxon>
        <taxon>Bacteroidota</taxon>
        <taxon>Cytophagia</taxon>
        <taxon>Cytophagales</taxon>
        <taxon>Cytophagaceae</taxon>
        <taxon>Anditalea</taxon>
    </lineage>
</organism>
<keyword evidence="2" id="KW-1185">Reference proteome</keyword>
<dbReference type="eggNOG" id="COG1506">
    <property type="taxonomic scope" value="Bacteria"/>
</dbReference>
<evidence type="ECO:0008006" key="3">
    <source>
        <dbReference type="Google" id="ProtNLM"/>
    </source>
</evidence>
<dbReference type="OrthoDB" id="9814760at2"/>
<dbReference type="RefSeq" id="WP_035071896.1">
    <property type="nucleotide sequence ID" value="NZ_JMIH01000014.1"/>
</dbReference>
<dbReference type="AlphaFoldDB" id="A0A074L429"/>
<accession>A0A074L429</accession>
<gene>
    <name evidence="1" type="ORF">EL17_05965</name>
</gene>
<proteinExistence type="predicted"/>
<dbReference type="Proteomes" id="UP000027821">
    <property type="component" value="Unassembled WGS sequence"/>
</dbReference>
<evidence type="ECO:0000313" key="2">
    <source>
        <dbReference type="Proteomes" id="UP000027821"/>
    </source>
</evidence>
<dbReference type="InterPro" id="IPR008969">
    <property type="entry name" value="CarboxyPept-like_regulatory"/>
</dbReference>
<dbReference type="eggNOG" id="COG2304">
    <property type="taxonomic scope" value="Bacteria"/>
</dbReference>
<dbReference type="SUPFAM" id="SSF53474">
    <property type="entry name" value="alpha/beta-Hydrolases"/>
    <property type="match status" value="1"/>
</dbReference>
<protein>
    <recommendedName>
        <fullName evidence="3">Dienelactone hydrolase domain-containing protein</fullName>
    </recommendedName>
</protein>
<sequence length="660" mass="75123">MNKLLYYTLDLNLKPLNLLCFFLLWHQNLLGQDFESAHYSAGYKSINLVDSSRVYKEGTEKDDPLHYRHIELDIWYPSSDNPSNPIKFGELFKLLEQRSSKYGEEDFEGFTEEMMLLFLAEMDIDQSPQKLLDFPTNSYLGLEPILGKVPLVIYLAGLNGMGFENYKVLESLAQQGFLVVSIWSVGRYPGNMSNKIEDMMEQVMDAEVALEHLKKSTIFSIQEDIGILGMSWGSMSSAVLVARNPEIKAFLSFDGSEMHYFGDQSDVDDEGILNDNHIHKIIDTDLLKPSKQHINYMYLESDGKTQEFDPVSEFNYYELLNSNKKYLRFIKSQHTDFTSLPSLLDVSDSGIHTHIINIAGEFFLQELTPKNANDEYWTNLIKQENISIVRHANPAKTVSVDDKILKGKIIDSKTKTPLSYVNIGFLNKERGTVSDENGKFELEINEKDLEDTLRISMIGYTPIKIIPNNFSKTWNQKIIELDEMIGALNEVIVSSKGYKSKVLGNKTESKFISTAFSYDQLGAEMGIKVKIRKSPTYVDSLNFNVSYNRLSAKAIFRVNFYAVENGQPGKNILKDNILIEINPKQTGLISVDLLPYDIILEEDTFVTLEWIKNEGINEKGEAIYFSLGLLNNATIYKPSSQSRFKKHSSLGVGFNLNVKQ</sequence>
<dbReference type="EMBL" id="JMIH01000014">
    <property type="protein sequence ID" value="KEO75205.1"/>
    <property type="molecule type" value="Genomic_DNA"/>
</dbReference>
<name>A0A074L429_9BACT</name>
<dbReference type="Pfam" id="PF13715">
    <property type="entry name" value="CarbopepD_reg_2"/>
    <property type="match status" value="1"/>
</dbReference>
<evidence type="ECO:0000313" key="1">
    <source>
        <dbReference type="EMBL" id="KEO75205.1"/>
    </source>
</evidence>
<dbReference type="Gene3D" id="3.40.50.1820">
    <property type="entry name" value="alpha/beta hydrolase"/>
    <property type="match status" value="2"/>
</dbReference>
<dbReference type="InterPro" id="IPR029058">
    <property type="entry name" value="AB_hydrolase_fold"/>
</dbReference>
<dbReference type="SUPFAM" id="SSF49464">
    <property type="entry name" value="Carboxypeptidase regulatory domain-like"/>
    <property type="match status" value="1"/>
</dbReference>
<reference evidence="1 2" key="1">
    <citation type="submission" date="2014-04" db="EMBL/GenBank/DDBJ databases">
        <title>Characterization and application of a salt tolerant electro-active bacterium.</title>
        <authorList>
            <person name="Yang L."/>
            <person name="Wei S."/>
            <person name="Tay Q.X.M."/>
        </authorList>
    </citation>
    <scope>NUCLEOTIDE SEQUENCE [LARGE SCALE GENOMIC DNA]</scope>
    <source>
        <strain evidence="1 2">LY1</strain>
    </source>
</reference>